<evidence type="ECO:0000313" key="1">
    <source>
        <dbReference type="EMBL" id="KAK5598512.1"/>
    </source>
</evidence>
<proteinExistence type="predicted"/>
<accession>A0AAV9QNW1</accession>
<dbReference type="EMBL" id="JAHHUM010003063">
    <property type="protein sequence ID" value="KAK5598512.1"/>
    <property type="molecule type" value="Genomic_DNA"/>
</dbReference>
<keyword evidence="2" id="KW-1185">Reference proteome</keyword>
<reference evidence="1 2" key="1">
    <citation type="submission" date="2021-06" db="EMBL/GenBank/DDBJ databases">
        <authorList>
            <person name="Palmer J.M."/>
        </authorList>
    </citation>
    <scope>NUCLEOTIDE SEQUENCE [LARGE SCALE GENOMIC DNA]</scope>
    <source>
        <strain evidence="1 2">MEX-2019</strain>
        <tissue evidence="1">Muscle</tissue>
    </source>
</reference>
<organism evidence="1 2">
    <name type="scientific">Crenichthys baileyi</name>
    <name type="common">White River springfish</name>
    <dbReference type="NCBI Taxonomy" id="28760"/>
    <lineage>
        <taxon>Eukaryota</taxon>
        <taxon>Metazoa</taxon>
        <taxon>Chordata</taxon>
        <taxon>Craniata</taxon>
        <taxon>Vertebrata</taxon>
        <taxon>Euteleostomi</taxon>
        <taxon>Actinopterygii</taxon>
        <taxon>Neopterygii</taxon>
        <taxon>Teleostei</taxon>
        <taxon>Neoteleostei</taxon>
        <taxon>Acanthomorphata</taxon>
        <taxon>Ovalentaria</taxon>
        <taxon>Atherinomorphae</taxon>
        <taxon>Cyprinodontiformes</taxon>
        <taxon>Goodeidae</taxon>
        <taxon>Crenichthys</taxon>
    </lineage>
</organism>
<gene>
    <name evidence="1" type="ORF">CRENBAI_009312</name>
</gene>
<protein>
    <submittedName>
        <fullName evidence="1">Uncharacterized protein</fullName>
    </submittedName>
</protein>
<dbReference type="AlphaFoldDB" id="A0AAV9QNW1"/>
<dbReference type="Proteomes" id="UP001311232">
    <property type="component" value="Unassembled WGS sequence"/>
</dbReference>
<evidence type="ECO:0000313" key="2">
    <source>
        <dbReference type="Proteomes" id="UP001311232"/>
    </source>
</evidence>
<sequence length="226" mass="24574">MLSRSTIRLCPACQTGYIMGYNLHDICEGCLRPDNVGLAHLPFLQHLPLDLPFTDDLACKFAWERPNQQDPVWPHFPAITAYLSGEAAELLQLKAPVDQIRAGVTDHSYQCATHAAAVTNSIALIAYAISKKTRVLELPPEDAEDISNFTDTILNLCATSAVCRLADPAAVSNVALSLLFHLKGLKKGLLDGLISLHGLFGPHFQSVLEHLQSLMTSLLGHCPIVS</sequence>
<name>A0AAV9QNW1_9TELE</name>
<comment type="caution">
    <text evidence="1">The sequence shown here is derived from an EMBL/GenBank/DDBJ whole genome shotgun (WGS) entry which is preliminary data.</text>
</comment>